<comment type="caution">
    <text evidence="2">The sequence shown here is derived from an EMBL/GenBank/DDBJ whole genome shotgun (WGS) entry which is preliminary data.</text>
</comment>
<dbReference type="Gene3D" id="3.40.50.300">
    <property type="entry name" value="P-loop containing nucleotide triphosphate hydrolases"/>
    <property type="match status" value="1"/>
</dbReference>
<evidence type="ECO:0000259" key="1">
    <source>
        <dbReference type="SMART" id="SM00382"/>
    </source>
</evidence>
<accession>A0A938WPP8</accession>
<gene>
    <name evidence="2" type="ORF">H6A34_03380</name>
</gene>
<organism evidence="2 3">
    <name type="scientific">Marseilla massiliensis</name>
    <dbReference type="NCBI Taxonomy" id="1841864"/>
    <lineage>
        <taxon>Bacteria</taxon>
        <taxon>Pseudomonadati</taxon>
        <taxon>Bacteroidota</taxon>
        <taxon>Bacteroidia</taxon>
        <taxon>Bacteroidales</taxon>
        <taxon>Prevotellaceae</taxon>
        <taxon>Marseilla</taxon>
    </lineage>
</organism>
<dbReference type="InterPro" id="IPR003593">
    <property type="entry name" value="AAA+_ATPase"/>
</dbReference>
<proteinExistence type="predicted"/>
<evidence type="ECO:0000313" key="3">
    <source>
        <dbReference type="Proteomes" id="UP000706891"/>
    </source>
</evidence>
<dbReference type="SUPFAM" id="SSF52540">
    <property type="entry name" value="P-loop containing nucleoside triphosphate hydrolases"/>
    <property type="match status" value="1"/>
</dbReference>
<dbReference type="CDD" id="cd19481">
    <property type="entry name" value="RecA-like_protease"/>
    <property type="match status" value="1"/>
</dbReference>
<dbReference type="EMBL" id="JACJJG010000008">
    <property type="protein sequence ID" value="MBM6672917.1"/>
    <property type="molecule type" value="Genomic_DNA"/>
</dbReference>
<dbReference type="PANTHER" id="PTHR23074:SF83">
    <property type="entry name" value="VACUOLAR PROTEIN SORTING-ASSOCIATED PROTEIN 4A"/>
    <property type="match status" value="1"/>
</dbReference>
<name>A0A938WPP8_9BACT</name>
<dbReference type="Pfam" id="PF00004">
    <property type="entry name" value="AAA"/>
    <property type="match status" value="1"/>
</dbReference>
<dbReference type="InterPro" id="IPR003959">
    <property type="entry name" value="ATPase_AAA_core"/>
</dbReference>
<dbReference type="GO" id="GO:0016887">
    <property type="term" value="F:ATP hydrolysis activity"/>
    <property type="evidence" value="ECO:0007669"/>
    <property type="project" value="InterPro"/>
</dbReference>
<dbReference type="InterPro" id="IPR027417">
    <property type="entry name" value="P-loop_NTPase"/>
</dbReference>
<dbReference type="RefSeq" id="WP_205103463.1">
    <property type="nucleotide sequence ID" value="NZ_JACJJG010000008.1"/>
</dbReference>
<sequence>MRNLVKTEERQKKVRVTMKVARLNVLNAMEQIVELSSGSDLSKDFFAEAKRYINFLCRKLSLSHMQAVLLSLFVDNCDDYRIELKQLASHIGCRTIRIIQYGKEIDDMVSRKLIRCRRDRDSVTYRVPLEVMDAFRRNEAYVPYEPKNITCDELFGVIEELFDQRNHDELSFNDLRDELERLFDNNSNLEFVKQLRRYCLADDCGISMDGVLFVCMANIFVNDDDDDICPHQFEDLFPSKGIARSVKSRLSRGEHTLQEQGLVEFANDDGFADRNAYKLTDKAKGEVLAELDIDLKKAISSKELILHGDIVSKRLFYNERERKQIDQLAALLTEERYAEVCRRLDEAGMRKGFACLFYGEPGTGKTETALQLARMTGRDIMQVNFAEMKSCWVGESEKNVKALFDRYRALVKERTIAPILLFNEADALIGKRQEGAERAVDKMENTIQNIILQEMETLNGILIATTNLTQNMDRAFERRFLYKIRFDKPCPEAKQSIWQTIIPDLAPAGAAALAKAYDFSGGQIENIARKHAVDSILFGYATADLERIKGYCDEELIVKEKRKIGF</sequence>
<keyword evidence="3" id="KW-1185">Reference proteome</keyword>
<dbReference type="PANTHER" id="PTHR23074">
    <property type="entry name" value="AAA DOMAIN-CONTAINING"/>
    <property type="match status" value="1"/>
</dbReference>
<evidence type="ECO:0000313" key="2">
    <source>
        <dbReference type="EMBL" id="MBM6672917.1"/>
    </source>
</evidence>
<feature type="domain" description="AAA+ ATPase" evidence="1">
    <location>
        <begin position="351"/>
        <end position="490"/>
    </location>
</feature>
<dbReference type="GO" id="GO:0005524">
    <property type="term" value="F:ATP binding"/>
    <property type="evidence" value="ECO:0007669"/>
    <property type="project" value="InterPro"/>
</dbReference>
<protein>
    <submittedName>
        <fullName evidence="2">AAA family ATPase</fullName>
    </submittedName>
</protein>
<dbReference type="SMART" id="SM00382">
    <property type="entry name" value="AAA"/>
    <property type="match status" value="1"/>
</dbReference>
<dbReference type="Proteomes" id="UP000706891">
    <property type="component" value="Unassembled WGS sequence"/>
</dbReference>
<dbReference type="InterPro" id="IPR050304">
    <property type="entry name" value="MT-severing_AAA_ATPase"/>
</dbReference>
<reference evidence="2" key="1">
    <citation type="submission" date="2020-08" db="EMBL/GenBank/DDBJ databases">
        <authorList>
            <person name="Cejkova D."/>
            <person name="Kubasova T."/>
            <person name="Jahodarova E."/>
            <person name="Rychlik I."/>
        </authorList>
    </citation>
    <scope>NUCLEOTIDE SEQUENCE</scope>
    <source>
        <strain evidence="2">An824</strain>
    </source>
</reference>
<reference evidence="2" key="2">
    <citation type="journal article" date="2021" name="Sci. Rep.">
        <title>The distribution of antibiotic resistance genes in chicken gut microbiota commensals.</title>
        <authorList>
            <person name="Juricova H."/>
            <person name="Matiasovicova J."/>
            <person name="Kubasova T."/>
            <person name="Cejkova D."/>
            <person name="Rychlik I."/>
        </authorList>
    </citation>
    <scope>NUCLEOTIDE SEQUENCE</scope>
    <source>
        <strain evidence="2">An824</strain>
    </source>
</reference>
<dbReference type="AlphaFoldDB" id="A0A938WPP8"/>